<name>A0A1H2LI03_9ACTN</name>
<dbReference type="InterPro" id="IPR027417">
    <property type="entry name" value="P-loop_NTPase"/>
</dbReference>
<evidence type="ECO:0000313" key="1">
    <source>
        <dbReference type="EMBL" id="SDU80660.1"/>
    </source>
</evidence>
<dbReference type="OrthoDB" id="3237545at2"/>
<reference evidence="2" key="1">
    <citation type="submission" date="2016-10" db="EMBL/GenBank/DDBJ databases">
        <authorList>
            <person name="Varghese N."/>
            <person name="Submissions S."/>
        </authorList>
    </citation>
    <scope>NUCLEOTIDE SEQUENCE [LARGE SCALE GENOMIC DNA]</scope>
    <source>
        <strain evidence="2">DSM 21743</strain>
    </source>
</reference>
<proteinExistence type="predicted"/>
<organism evidence="1 2">
    <name type="scientific">Microlunatus sagamiharensis</name>
    <dbReference type="NCBI Taxonomy" id="546874"/>
    <lineage>
        <taxon>Bacteria</taxon>
        <taxon>Bacillati</taxon>
        <taxon>Actinomycetota</taxon>
        <taxon>Actinomycetes</taxon>
        <taxon>Propionibacteriales</taxon>
        <taxon>Propionibacteriaceae</taxon>
        <taxon>Microlunatus</taxon>
    </lineage>
</organism>
<dbReference type="Proteomes" id="UP000198825">
    <property type="component" value="Chromosome I"/>
</dbReference>
<accession>A0A1H2LI03</accession>
<dbReference type="AlphaFoldDB" id="A0A1H2LI03"/>
<dbReference type="Gene3D" id="3.40.50.300">
    <property type="entry name" value="P-loop containing nucleotide triphosphate hydrolases"/>
    <property type="match status" value="1"/>
</dbReference>
<dbReference type="SUPFAM" id="SSF52540">
    <property type="entry name" value="P-loop containing nucleoside triphosphate hydrolases"/>
    <property type="match status" value="1"/>
</dbReference>
<sequence>MTVRVGMAQAPGFVRERLAGLGGTRWVGLDGKGASGKTTLAAAVAAALGAAAVVHVDDFARRSVETWERDRFVAQVLAPLRAGRPARYERWDWDADTSLGWAEVPVGVPVVVEGVSSTDVRLGVPWDVTLWLDVAPEVRLARALARDGEAMREQWVERWMPAEDAYEAAQRPQERVDAVVVGDAAPVSLPQ</sequence>
<gene>
    <name evidence="1" type="ORF">SAMN04488544_0231</name>
</gene>
<dbReference type="GO" id="GO:0016301">
    <property type="term" value="F:kinase activity"/>
    <property type="evidence" value="ECO:0007669"/>
    <property type="project" value="UniProtKB-KW"/>
</dbReference>
<keyword evidence="1" id="KW-0418">Kinase</keyword>
<evidence type="ECO:0000313" key="2">
    <source>
        <dbReference type="Proteomes" id="UP000198825"/>
    </source>
</evidence>
<keyword evidence="2" id="KW-1185">Reference proteome</keyword>
<protein>
    <submittedName>
        <fullName evidence="1">Uridine kinase</fullName>
    </submittedName>
</protein>
<keyword evidence="1" id="KW-0808">Transferase</keyword>
<dbReference type="STRING" id="546874.SAMN04488544_0231"/>
<dbReference type="EMBL" id="LT629799">
    <property type="protein sequence ID" value="SDU80660.1"/>
    <property type="molecule type" value="Genomic_DNA"/>
</dbReference>
<dbReference type="RefSeq" id="WP_091072532.1">
    <property type="nucleotide sequence ID" value="NZ_LT629799.1"/>
</dbReference>